<sequence>MTPVNQAKEVVLSCVKAINEENFDLARSLVNDSMTFDGVLGSRRGAEAYFQDMKKMRLKYTIKKAFAEGDDVCLLYELTMAGQTVFCCGWYHLENGKISSLKVIFDPRPVLEASAKS</sequence>
<proteinExistence type="predicted"/>
<comment type="caution">
    <text evidence="2">The sequence shown here is derived from an EMBL/GenBank/DDBJ whole genome shotgun (WGS) entry which is preliminary data.</text>
</comment>
<dbReference type="EMBL" id="RQJP01000002">
    <property type="protein sequence ID" value="RRB14921.1"/>
    <property type="molecule type" value="Genomic_DNA"/>
</dbReference>
<evidence type="ECO:0000259" key="1">
    <source>
        <dbReference type="Pfam" id="PF12680"/>
    </source>
</evidence>
<evidence type="ECO:0000313" key="3">
    <source>
        <dbReference type="Proteomes" id="UP000274271"/>
    </source>
</evidence>
<evidence type="ECO:0000313" key="2">
    <source>
        <dbReference type="EMBL" id="RRB14921.1"/>
    </source>
</evidence>
<dbReference type="SUPFAM" id="SSF54427">
    <property type="entry name" value="NTF2-like"/>
    <property type="match status" value="1"/>
</dbReference>
<dbReference type="AlphaFoldDB" id="A0A3P1CNM4"/>
<dbReference type="InterPro" id="IPR037401">
    <property type="entry name" value="SnoaL-like"/>
</dbReference>
<dbReference type="OrthoDB" id="795653at2"/>
<dbReference type="Proteomes" id="UP000274271">
    <property type="component" value="Unassembled WGS sequence"/>
</dbReference>
<accession>A0A3P1CNM4</accession>
<reference evidence="2 3" key="1">
    <citation type="submission" date="2018-11" db="EMBL/GenBank/DDBJ databases">
        <authorList>
            <person name="Zhou Z."/>
            <person name="Wang G."/>
        </authorList>
    </citation>
    <scope>NUCLEOTIDE SEQUENCE [LARGE SCALE GENOMIC DNA]</scope>
    <source>
        <strain evidence="2 3">KCTC42998</strain>
    </source>
</reference>
<dbReference type="RefSeq" id="WP_124906523.1">
    <property type="nucleotide sequence ID" value="NZ_RQJP01000002.1"/>
</dbReference>
<name>A0A3P1CNM4_9BACT</name>
<dbReference type="InterPro" id="IPR032710">
    <property type="entry name" value="NTF2-like_dom_sf"/>
</dbReference>
<dbReference type="Gene3D" id="3.10.450.50">
    <property type="match status" value="1"/>
</dbReference>
<gene>
    <name evidence="2" type="ORF">EHT87_10160</name>
</gene>
<keyword evidence="3" id="KW-1185">Reference proteome</keyword>
<dbReference type="Pfam" id="PF12680">
    <property type="entry name" value="SnoaL_2"/>
    <property type="match status" value="1"/>
</dbReference>
<protein>
    <submittedName>
        <fullName evidence="2">Nuclear transport factor 2 family protein</fullName>
    </submittedName>
</protein>
<feature type="domain" description="SnoaL-like" evidence="1">
    <location>
        <begin position="15"/>
        <end position="99"/>
    </location>
</feature>
<organism evidence="2 3">
    <name type="scientific">Larkinella knui</name>
    <dbReference type="NCBI Taxonomy" id="2025310"/>
    <lineage>
        <taxon>Bacteria</taxon>
        <taxon>Pseudomonadati</taxon>
        <taxon>Bacteroidota</taxon>
        <taxon>Cytophagia</taxon>
        <taxon>Cytophagales</taxon>
        <taxon>Spirosomataceae</taxon>
        <taxon>Larkinella</taxon>
    </lineage>
</organism>